<feature type="binding site" evidence="6">
    <location>
        <position position="256"/>
    </location>
    <ligand>
        <name>shikimate</name>
        <dbReference type="ChEBI" id="CHEBI:36208"/>
    </ligand>
</feature>
<dbReference type="PANTHER" id="PTHR21089">
    <property type="entry name" value="SHIKIMATE DEHYDROGENASE"/>
    <property type="match status" value="1"/>
</dbReference>
<evidence type="ECO:0000256" key="6">
    <source>
        <dbReference type="HAMAP-Rule" id="MF_00222"/>
    </source>
</evidence>
<comment type="function">
    <text evidence="6">Involved in the biosynthesis of the chorismate, which leads to the biosynthesis of aromatic amino acids. Catalyzes the reversible NADPH linked reduction of 3-dehydroshikimate (DHSA) to yield shikimate (SA).</text>
</comment>
<dbReference type="GO" id="GO:0008652">
    <property type="term" value="P:amino acid biosynthetic process"/>
    <property type="evidence" value="ECO:0007669"/>
    <property type="project" value="UniProtKB-KW"/>
</dbReference>
<keyword evidence="2 6" id="KW-0028">Amino-acid biosynthesis</keyword>
<dbReference type="HAMAP" id="MF_00222">
    <property type="entry name" value="Shikimate_DH_AroE"/>
    <property type="match status" value="1"/>
</dbReference>
<sequence>MSGKSILAGLIGSGIQASLTPRMHEQEGARRGLRYVYRLIDLKQLGLDVAALPDLVAGAQRFGFNGLNITHPCKQAVIPLLDELSPEAAAIGAVNTVVLKDGRKTGHNTDWWGFAEGFKRGLPDADLRHVVQLGAGGAGAAVGYALLRLGVDRLSIFDVQLARATELADRLNTLFGEGRARAVQSPDAVLPQAHGLVNTTPRGMADYPGLPVAQGLLRPDLWVAEIIYFPIETELLRTARQLGCRALDGGGMALFQAVGAFQLFTGIEPNAGDMGADFKAMLG</sequence>
<dbReference type="RefSeq" id="WP_102113817.1">
    <property type="nucleotide sequence ID" value="NZ_BMGN01000006.1"/>
</dbReference>
<dbReference type="GO" id="GO:0004764">
    <property type="term" value="F:shikimate 3-dehydrogenase (NADP+) activity"/>
    <property type="evidence" value="ECO:0007669"/>
    <property type="project" value="UniProtKB-UniRule"/>
</dbReference>
<dbReference type="Gene3D" id="3.40.50.720">
    <property type="entry name" value="NAD(P)-binding Rossmann-like Domain"/>
    <property type="match status" value="1"/>
</dbReference>
<feature type="active site" description="Proton acceptor" evidence="6">
    <location>
        <position position="74"/>
    </location>
</feature>
<dbReference type="EC" id="1.1.1.25" evidence="6"/>
<dbReference type="InterPro" id="IPR036291">
    <property type="entry name" value="NAD(P)-bd_dom_sf"/>
</dbReference>
<dbReference type="InterPro" id="IPR013708">
    <property type="entry name" value="Shikimate_DH-bd_N"/>
</dbReference>
<comment type="caution">
    <text evidence="6">Lacks conserved residue(s) required for the propagation of feature annotation.</text>
</comment>
<dbReference type="GO" id="GO:0005829">
    <property type="term" value="C:cytosol"/>
    <property type="evidence" value="ECO:0007669"/>
    <property type="project" value="TreeGrafter"/>
</dbReference>
<accession>A0A2K9NI63</accession>
<name>A0A2K9NI63_9PROT</name>
<dbReference type="SUPFAM" id="SSF51735">
    <property type="entry name" value="NAD(P)-binding Rossmann-fold domains"/>
    <property type="match status" value="1"/>
</dbReference>
<protein>
    <recommendedName>
        <fullName evidence="6">Shikimate dehydrogenase (NADP(+))</fullName>
        <shortName evidence="6">SDH</shortName>
        <ecNumber evidence="6">1.1.1.25</ecNumber>
    </recommendedName>
</protein>
<comment type="pathway">
    <text evidence="1 6">Metabolic intermediate biosynthesis; chorismate biosynthesis; chorismate from D-erythrose 4-phosphate and phosphoenolpyruvate: step 4/7.</text>
</comment>
<evidence type="ECO:0000256" key="5">
    <source>
        <dbReference type="ARBA" id="ARBA00060613"/>
    </source>
</evidence>
<keyword evidence="4 6" id="KW-0057">Aromatic amino acid biosynthesis</keyword>
<dbReference type="GO" id="GO:0009073">
    <property type="term" value="P:aromatic amino acid family biosynthetic process"/>
    <property type="evidence" value="ECO:0007669"/>
    <property type="project" value="UniProtKB-KW"/>
</dbReference>
<evidence type="ECO:0000256" key="3">
    <source>
        <dbReference type="ARBA" id="ARBA00023002"/>
    </source>
</evidence>
<dbReference type="GO" id="GO:0019632">
    <property type="term" value="P:shikimate metabolic process"/>
    <property type="evidence" value="ECO:0007669"/>
    <property type="project" value="TreeGrafter"/>
</dbReference>
<dbReference type="UniPathway" id="UPA00053">
    <property type="reaction ID" value="UER00087"/>
</dbReference>
<evidence type="ECO:0000256" key="2">
    <source>
        <dbReference type="ARBA" id="ARBA00022605"/>
    </source>
</evidence>
<dbReference type="NCBIfam" id="NF009201">
    <property type="entry name" value="PRK12549.1"/>
    <property type="match status" value="1"/>
</dbReference>
<feature type="binding site" evidence="6">
    <location>
        <position position="226"/>
    </location>
    <ligand>
        <name>NADP(+)</name>
        <dbReference type="ChEBI" id="CHEBI:58349"/>
    </ligand>
</feature>
<reference evidence="7 8" key="1">
    <citation type="submission" date="2017-12" db="EMBL/GenBank/DDBJ databases">
        <title>Genomes of bacteria within cyanobacterial aggregates.</title>
        <authorList>
            <person name="Cai H."/>
        </authorList>
    </citation>
    <scope>NUCLEOTIDE SEQUENCE [LARGE SCALE GENOMIC DNA]</scope>
    <source>
        <strain evidence="7 8">TH16</strain>
    </source>
</reference>
<proteinExistence type="inferred from homology"/>
<dbReference type="AlphaFoldDB" id="A0A2K9NI63"/>
<dbReference type="KEGG" id="ncb:C0V82_17955"/>
<comment type="catalytic activity">
    <reaction evidence="6">
        <text>shikimate + NADP(+) = 3-dehydroshikimate + NADPH + H(+)</text>
        <dbReference type="Rhea" id="RHEA:17737"/>
        <dbReference type="ChEBI" id="CHEBI:15378"/>
        <dbReference type="ChEBI" id="CHEBI:16630"/>
        <dbReference type="ChEBI" id="CHEBI:36208"/>
        <dbReference type="ChEBI" id="CHEBI:57783"/>
        <dbReference type="ChEBI" id="CHEBI:58349"/>
        <dbReference type="EC" id="1.1.1.25"/>
    </reaction>
</comment>
<evidence type="ECO:0000313" key="7">
    <source>
        <dbReference type="EMBL" id="AUN32276.1"/>
    </source>
</evidence>
<evidence type="ECO:0000256" key="1">
    <source>
        <dbReference type="ARBA" id="ARBA00004871"/>
    </source>
</evidence>
<dbReference type="GO" id="GO:0050661">
    <property type="term" value="F:NADP binding"/>
    <property type="evidence" value="ECO:0007669"/>
    <property type="project" value="TreeGrafter"/>
</dbReference>
<dbReference type="InterPro" id="IPR046346">
    <property type="entry name" value="Aminoacid_DH-like_N_sf"/>
</dbReference>
<comment type="subunit">
    <text evidence="6">Homodimer.</text>
</comment>
<dbReference type="CDD" id="cd01065">
    <property type="entry name" value="NAD_bind_Shikimate_DH"/>
    <property type="match status" value="1"/>
</dbReference>
<dbReference type="FunFam" id="3.40.50.720:FF:000086">
    <property type="entry name" value="Quinate/shikimate dehydrogenase"/>
    <property type="match status" value="1"/>
</dbReference>
<comment type="similarity">
    <text evidence="6">Belongs to the shikimate dehydrogenase family.</text>
</comment>
<keyword evidence="3 6" id="KW-0560">Oxidoreductase</keyword>
<evidence type="ECO:0000313" key="8">
    <source>
        <dbReference type="Proteomes" id="UP000234752"/>
    </source>
</evidence>
<feature type="binding site" evidence="6">
    <location>
        <position position="95"/>
    </location>
    <ligand>
        <name>shikimate</name>
        <dbReference type="ChEBI" id="CHEBI:36208"/>
    </ligand>
</feature>
<evidence type="ECO:0000256" key="4">
    <source>
        <dbReference type="ARBA" id="ARBA00023141"/>
    </source>
</evidence>
<dbReference type="Gene3D" id="3.40.50.10860">
    <property type="entry name" value="Leucine Dehydrogenase, chain A, domain 1"/>
    <property type="match status" value="1"/>
</dbReference>
<dbReference type="GO" id="GO:0009423">
    <property type="term" value="P:chorismate biosynthetic process"/>
    <property type="evidence" value="ECO:0007669"/>
    <property type="project" value="UniProtKB-UniRule"/>
</dbReference>
<dbReference type="Pfam" id="PF08501">
    <property type="entry name" value="Shikimate_dh_N"/>
    <property type="match status" value="1"/>
</dbReference>
<keyword evidence="6" id="KW-0521">NADP</keyword>
<feature type="binding site" evidence="6">
    <location>
        <position position="249"/>
    </location>
    <ligand>
        <name>NADP(+)</name>
        <dbReference type="ChEBI" id="CHEBI:58349"/>
    </ligand>
</feature>
<dbReference type="EMBL" id="CP025612">
    <property type="protein sequence ID" value="AUN32276.1"/>
    <property type="molecule type" value="Genomic_DNA"/>
</dbReference>
<dbReference type="PANTHER" id="PTHR21089:SF1">
    <property type="entry name" value="BIFUNCTIONAL 3-DEHYDROQUINATE DEHYDRATASE_SHIKIMATE DEHYDROGENASE, CHLOROPLASTIC"/>
    <property type="match status" value="1"/>
</dbReference>
<dbReference type="NCBIfam" id="NF001319">
    <property type="entry name" value="PRK00258.3-3"/>
    <property type="match status" value="1"/>
</dbReference>
<dbReference type="InterPro" id="IPR022893">
    <property type="entry name" value="Shikimate_DH_fam"/>
</dbReference>
<feature type="binding site" evidence="6">
    <location>
        <position position="70"/>
    </location>
    <ligand>
        <name>shikimate</name>
        <dbReference type="ChEBI" id="CHEBI:36208"/>
    </ligand>
</feature>
<keyword evidence="8" id="KW-1185">Reference proteome</keyword>
<dbReference type="SUPFAM" id="SSF53223">
    <property type="entry name" value="Aminoacid dehydrogenase-like, N-terminal domain"/>
    <property type="match status" value="1"/>
</dbReference>
<dbReference type="Proteomes" id="UP000234752">
    <property type="component" value="Chromosome eg_2"/>
</dbReference>
<organism evidence="7 8">
    <name type="scientific">Niveispirillum cyanobacteriorum</name>
    <dbReference type="NCBI Taxonomy" id="1612173"/>
    <lineage>
        <taxon>Bacteria</taxon>
        <taxon>Pseudomonadati</taxon>
        <taxon>Pseudomonadota</taxon>
        <taxon>Alphaproteobacteria</taxon>
        <taxon>Rhodospirillales</taxon>
        <taxon>Azospirillaceae</taxon>
        <taxon>Niveispirillum</taxon>
    </lineage>
</organism>
<dbReference type="OrthoDB" id="9792692at2"/>
<feature type="binding site" evidence="6">
    <location>
        <position position="228"/>
    </location>
    <ligand>
        <name>shikimate</name>
        <dbReference type="ChEBI" id="CHEBI:36208"/>
    </ligand>
</feature>
<comment type="pathway">
    <text evidence="5">Aromatic compound metabolism; 3,4-dihydroxybenzoate biosynthesis; 3-dehydroquinate from D-quinate (NAD(+) route).</text>
</comment>
<gene>
    <name evidence="6" type="primary">aroE</name>
    <name evidence="7" type="ORF">C0V82_17955</name>
</gene>
<feature type="binding site" evidence="6">
    <location>
        <position position="110"/>
    </location>
    <ligand>
        <name>shikimate</name>
        <dbReference type="ChEBI" id="CHEBI:36208"/>
    </ligand>
</feature>
<feature type="binding site" evidence="6">
    <location>
        <begin position="134"/>
        <end position="138"/>
    </location>
    <ligand>
        <name>NADP(+)</name>
        <dbReference type="ChEBI" id="CHEBI:58349"/>
    </ligand>
</feature>
<feature type="binding site" evidence="6">
    <location>
        <begin position="18"/>
        <end position="20"/>
    </location>
    <ligand>
        <name>shikimate</name>
        <dbReference type="ChEBI" id="CHEBI:36208"/>
    </ligand>
</feature>